<evidence type="ECO:0000313" key="2">
    <source>
        <dbReference type="EMBL" id="QDG52631.1"/>
    </source>
</evidence>
<gene>
    <name evidence="2" type="ORF">FIV42_18370</name>
</gene>
<accession>A0A4Y6PWA3</accession>
<evidence type="ECO:0000313" key="3">
    <source>
        <dbReference type="Proteomes" id="UP000315995"/>
    </source>
</evidence>
<dbReference type="AlphaFoldDB" id="A0A4Y6PWA3"/>
<protein>
    <submittedName>
        <fullName evidence="2">Nucleotidyltransferase family protein</fullName>
    </submittedName>
</protein>
<dbReference type="Proteomes" id="UP000315995">
    <property type="component" value="Chromosome"/>
</dbReference>
<sequence length="438" mass="49836">MARSSGDRRPDRCRFSKARDPRGARLARVATVRRPEHPLQRLRRRLPRVVSRGRGVTRGRTNEAFPINAPITSLVSRRIVEGGSRQPRAPELLIHRAAERGVFPLIYRVLLGREGELPHAARRYWIEHGARLGLYRTELARVHEALEHITPVVVLKGEPLSVLLYGDPRLRNTTDLDLLSAPESLPQAITALAELGYRPTDGPKAKTWASNQCALLHETYGTLIELHWRIAFPYLPSPEISQLLRETIAVEIGDRTYRSLRPELLFFQLCYHFHQHRGFLKGLLDITGWIDRFESSADLDEIRAMADRLGLNGLIQWPLHVLNLFTGHKSRLYEPTADPFVRAWAAWTAAKLERDFIELRPRTRVERWLDEQSFGAKLVTSMLQGASMTVADGIFPKISTAVRPVIFGPHRLGRGLFGALERLGAVDRDRLYESRILG</sequence>
<dbReference type="Pfam" id="PF14907">
    <property type="entry name" value="NTP_transf_5"/>
    <property type="match status" value="1"/>
</dbReference>
<name>A0A4Y6PWA3_PERCE</name>
<keyword evidence="2" id="KW-0808">Transferase</keyword>
<feature type="compositionally biased region" description="Basic and acidic residues" evidence="1">
    <location>
        <begin position="1"/>
        <end position="23"/>
    </location>
</feature>
<accession>A0A5B8YBM6</accession>
<keyword evidence="3" id="KW-1185">Reference proteome</keyword>
<dbReference type="InterPro" id="IPR039498">
    <property type="entry name" value="NTP_transf_5"/>
</dbReference>
<reference evidence="2 3" key="1">
    <citation type="submission" date="2019-06" db="EMBL/GenBank/DDBJ databases">
        <title>Persicimonas caeni gen. nov., sp. nov., a predatory bacterium isolated from solar saltern.</title>
        <authorList>
            <person name="Wang S."/>
        </authorList>
    </citation>
    <scope>NUCLEOTIDE SEQUENCE [LARGE SCALE GENOMIC DNA]</scope>
    <source>
        <strain evidence="2 3">YN101</strain>
    </source>
</reference>
<dbReference type="OrthoDB" id="5490515at2"/>
<dbReference type="GO" id="GO:0016740">
    <property type="term" value="F:transferase activity"/>
    <property type="evidence" value="ECO:0007669"/>
    <property type="project" value="UniProtKB-KW"/>
</dbReference>
<dbReference type="EMBL" id="CP041186">
    <property type="protein sequence ID" value="QDG52631.1"/>
    <property type="molecule type" value="Genomic_DNA"/>
</dbReference>
<feature type="region of interest" description="Disordered" evidence="1">
    <location>
        <begin position="1"/>
        <end position="24"/>
    </location>
</feature>
<proteinExistence type="predicted"/>
<evidence type="ECO:0000256" key="1">
    <source>
        <dbReference type="SAM" id="MobiDB-lite"/>
    </source>
</evidence>
<organism evidence="2 3">
    <name type="scientific">Persicimonas caeni</name>
    <dbReference type="NCBI Taxonomy" id="2292766"/>
    <lineage>
        <taxon>Bacteria</taxon>
        <taxon>Deltaproteobacteria</taxon>
        <taxon>Bradymonadales</taxon>
        <taxon>Bradymonadaceae</taxon>
        <taxon>Persicimonas</taxon>
    </lineage>
</organism>